<dbReference type="Proteomes" id="UP000504611">
    <property type="component" value="Unplaced"/>
</dbReference>
<keyword evidence="4" id="KW-0472">Membrane</keyword>
<name>A0A6I9NA65_9TELE</name>
<accession>A0A6I9NA65</accession>
<evidence type="ECO:0000313" key="6">
    <source>
        <dbReference type="RefSeq" id="XP_010771211.1"/>
    </source>
</evidence>
<comment type="subcellular location">
    <subcellularLocation>
        <location evidence="1">Endomembrane system</location>
    </subcellularLocation>
</comment>
<keyword evidence="5" id="KW-1185">Reference proteome</keyword>
<dbReference type="GeneID" id="104946994"/>
<dbReference type="RefSeq" id="XP_010771211.1">
    <property type="nucleotide sequence ID" value="XM_010772909.1"/>
</dbReference>
<evidence type="ECO:0000256" key="3">
    <source>
        <dbReference type="ARBA" id="ARBA00022737"/>
    </source>
</evidence>
<sequence>VRERSLPLLRESQSLLPPLEEMERNISGFYQALEKASHITGTPSPEGGDFKIKCQELVTFTHSCKKCLTNIERNHQNIQKILSSSSTLEHLDLNLLQKRVADLQASSQVTCLYSGDLSILRYVNVQVTCLYSGDLSIL</sequence>
<dbReference type="OrthoDB" id="8951596at2759"/>
<proteinExistence type="predicted"/>
<dbReference type="PANTHER" id="PTHR14514">
    <property type="entry name" value="PKA ANCHORING PROTEIN"/>
    <property type="match status" value="1"/>
</dbReference>
<keyword evidence="3" id="KW-0677">Repeat</keyword>
<gene>
    <name evidence="6" type="primary">LOC104946994</name>
</gene>
<evidence type="ECO:0000256" key="1">
    <source>
        <dbReference type="ARBA" id="ARBA00004308"/>
    </source>
</evidence>
<feature type="non-terminal residue" evidence="6">
    <location>
        <position position="138"/>
    </location>
</feature>
<evidence type="ECO:0000313" key="5">
    <source>
        <dbReference type="Proteomes" id="UP000504611"/>
    </source>
</evidence>
<evidence type="ECO:0000256" key="4">
    <source>
        <dbReference type="ARBA" id="ARBA00023136"/>
    </source>
</evidence>
<dbReference type="AlphaFoldDB" id="A0A6I9NA65"/>
<feature type="non-terminal residue" evidence="6">
    <location>
        <position position="1"/>
    </location>
</feature>
<keyword evidence="2" id="KW-0597">Phosphoprotein</keyword>
<evidence type="ECO:0000256" key="2">
    <source>
        <dbReference type="ARBA" id="ARBA00022553"/>
    </source>
</evidence>
<reference evidence="6" key="1">
    <citation type="submission" date="2025-08" db="UniProtKB">
        <authorList>
            <consortium name="RefSeq"/>
        </authorList>
    </citation>
    <scope>IDENTIFICATION</scope>
    <source>
        <tissue evidence="6">Muscle</tissue>
    </source>
</reference>
<dbReference type="KEGG" id="ncc:104946994"/>
<dbReference type="PANTHER" id="PTHR14514:SF3">
    <property type="entry name" value="NESPRIN-1"/>
    <property type="match status" value="1"/>
</dbReference>
<organism evidence="5 6">
    <name type="scientific">Notothenia coriiceps</name>
    <name type="common">black rockcod</name>
    <dbReference type="NCBI Taxonomy" id="8208"/>
    <lineage>
        <taxon>Eukaryota</taxon>
        <taxon>Metazoa</taxon>
        <taxon>Chordata</taxon>
        <taxon>Craniata</taxon>
        <taxon>Vertebrata</taxon>
        <taxon>Euteleostomi</taxon>
        <taxon>Actinopterygii</taxon>
        <taxon>Neopterygii</taxon>
        <taxon>Teleostei</taxon>
        <taxon>Neoteleostei</taxon>
        <taxon>Acanthomorphata</taxon>
        <taxon>Eupercaria</taxon>
        <taxon>Perciformes</taxon>
        <taxon>Notothenioidei</taxon>
        <taxon>Nototheniidae</taxon>
        <taxon>Notothenia</taxon>
    </lineage>
</organism>
<protein>
    <submittedName>
        <fullName evidence="6">Nesprin-1-like</fullName>
    </submittedName>
</protein>